<keyword evidence="7 10" id="KW-0804">Transcription</keyword>
<comment type="similarity">
    <text evidence="1 10">Belongs to the RNA polymerase subunit omega family.</text>
</comment>
<reference evidence="11" key="2">
    <citation type="journal article" date="2021" name="PeerJ">
        <title>Extensive microbial diversity within the chicken gut microbiome revealed by metagenomics and culture.</title>
        <authorList>
            <person name="Gilroy R."/>
            <person name="Ravi A."/>
            <person name="Getino M."/>
            <person name="Pursley I."/>
            <person name="Horton D.L."/>
            <person name="Alikhan N.F."/>
            <person name="Baker D."/>
            <person name="Gharbi K."/>
            <person name="Hall N."/>
            <person name="Watson M."/>
            <person name="Adriaenssens E.M."/>
            <person name="Foster-Nyarko E."/>
            <person name="Jarju S."/>
            <person name="Secka A."/>
            <person name="Antonio M."/>
            <person name="Oren A."/>
            <person name="Chaudhuri R.R."/>
            <person name="La Ragione R."/>
            <person name="Hildebrand F."/>
            <person name="Pallen M.J."/>
        </authorList>
    </citation>
    <scope>NUCLEOTIDE SEQUENCE</scope>
    <source>
        <strain evidence="11">4920</strain>
    </source>
</reference>
<evidence type="ECO:0000256" key="2">
    <source>
        <dbReference type="ARBA" id="ARBA00012418"/>
    </source>
</evidence>
<dbReference type="Pfam" id="PF01192">
    <property type="entry name" value="RNA_pol_Rpb6"/>
    <property type="match status" value="1"/>
</dbReference>
<dbReference type="Gene3D" id="3.90.940.10">
    <property type="match status" value="1"/>
</dbReference>
<dbReference type="PANTHER" id="PTHR34476:SF1">
    <property type="entry name" value="DNA-DIRECTED RNA POLYMERASE SUBUNIT OMEGA"/>
    <property type="match status" value="1"/>
</dbReference>
<dbReference type="Proteomes" id="UP000886743">
    <property type="component" value="Unassembled WGS sequence"/>
</dbReference>
<keyword evidence="6 10" id="KW-0548">Nucleotidyltransferase</keyword>
<comment type="caution">
    <text evidence="11">The sequence shown here is derived from an EMBL/GenBank/DDBJ whole genome shotgun (WGS) entry which is preliminary data.</text>
</comment>
<dbReference type="EC" id="2.7.7.6" evidence="2 10"/>
<dbReference type="InterPro" id="IPR036161">
    <property type="entry name" value="RPB6/omega-like_sf"/>
</dbReference>
<evidence type="ECO:0000256" key="7">
    <source>
        <dbReference type="ARBA" id="ARBA00023163"/>
    </source>
</evidence>
<evidence type="ECO:0000256" key="5">
    <source>
        <dbReference type="ARBA" id="ARBA00022679"/>
    </source>
</evidence>
<comment type="function">
    <text evidence="10">Promotes RNA polymerase assembly. Latches the N- and C-terminal regions of the beta' subunit thereby facilitating its interaction with the beta and alpha subunits.</text>
</comment>
<comment type="subunit">
    <text evidence="10">The RNAP catalytic core consists of 2 alpha, 1 beta, 1 beta' and 1 omega subunit. When a sigma factor is associated with the core the holoenzyme is formed, which can initiate transcription.</text>
</comment>
<evidence type="ECO:0000256" key="3">
    <source>
        <dbReference type="ARBA" id="ARBA00013725"/>
    </source>
</evidence>
<dbReference type="GO" id="GO:0006351">
    <property type="term" value="P:DNA-templated transcription"/>
    <property type="evidence" value="ECO:0007669"/>
    <property type="project" value="UniProtKB-UniRule"/>
</dbReference>
<evidence type="ECO:0000313" key="12">
    <source>
        <dbReference type="Proteomes" id="UP000886743"/>
    </source>
</evidence>
<dbReference type="AlphaFoldDB" id="A0A9D1NG56"/>
<evidence type="ECO:0000256" key="8">
    <source>
        <dbReference type="ARBA" id="ARBA00029924"/>
    </source>
</evidence>
<dbReference type="NCBIfam" id="TIGR00690">
    <property type="entry name" value="rpoZ"/>
    <property type="match status" value="1"/>
</dbReference>
<evidence type="ECO:0000256" key="10">
    <source>
        <dbReference type="HAMAP-Rule" id="MF_00366"/>
    </source>
</evidence>
<keyword evidence="5 10" id="KW-0808">Transferase</keyword>
<keyword evidence="4 10" id="KW-0240">DNA-directed RNA polymerase</keyword>
<dbReference type="GO" id="GO:0000428">
    <property type="term" value="C:DNA-directed RNA polymerase complex"/>
    <property type="evidence" value="ECO:0007669"/>
    <property type="project" value="UniProtKB-KW"/>
</dbReference>
<dbReference type="SUPFAM" id="SSF63562">
    <property type="entry name" value="RPB6/omega subunit-like"/>
    <property type="match status" value="1"/>
</dbReference>
<evidence type="ECO:0000256" key="9">
    <source>
        <dbReference type="ARBA" id="ARBA00048552"/>
    </source>
</evidence>
<dbReference type="EMBL" id="DVOF01000006">
    <property type="protein sequence ID" value="HIV01987.1"/>
    <property type="molecule type" value="Genomic_DNA"/>
</dbReference>
<organism evidence="11 12">
    <name type="scientific">Candidatus Aphodoplasma excrementigallinarum</name>
    <dbReference type="NCBI Taxonomy" id="2840673"/>
    <lineage>
        <taxon>Bacteria</taxon>
        <taxon>Bacillati</taxon>
        <taxon>Bacillota</taxon>
        <taxon>Clostridia</taxon>
        <taxon>Eubacteriales</taxon>
        <taxon>Candidatus Aphodoplasma</taxon>
    </lineage>
</organism>
<name>A0A9D1NG56_9FIRM</name>
<dbReference type="GO" id="GO:0003899">
    <property type="term" value="F:DNA-directed RNA polymerase activity"/>
    <property type="evidence" value="ECO:0007669"/>
    <property type="project" value="UniProtKB-UniRule"/>
</dbReference>
<dbReference type="GO" id="GO:0003677">
    <property type="term" value="F:DNA binding"/>
    <property type="evidence" value="ECO:0007669"/>
    <property type="project" value="UniProtKB-UniRule"/>
</dbReference>
<accession>A0A9D1NG56</accession>
<evidence type="ECO:0000313" key="11">
    <source>
        <dbReference type="EMBL" id="HIV01987.1"/>
    </source>
</evidence>
<evidence type="ECO:0000256" key="4">
    <source>
        <dbReference type="ARBA" id="ARBA00022478"/>
    </source>
</evidence>
<comment type="catalytic activity">
    <reaction evidence="9 10">
        <text>RNA(n) + a ribonucleoside 5'-triphosphate = RNA(n+1) + diphosphate</text>
        <dbReference type="Rhea" id="RHEA:21248"/>
        <dbReference type="Rhea" id="RHEA-COMP:14527"/>
        <dbReference type="Rhea" id="RHEA-COMP:17342"/>
        <dbReference type="ChEBI" id="CHEBI:33019"/>
        <dbReference type="ChEBI" id="CHEBI:61557"/>
        <dbReference type="ChEBI" id="CHEBI:140395"/>
        <dbReference type="EC" id="2.7.7.6"/>
    </reaction>
</comment>
<sequence>MIYPPISDLVKKTKTRYSLAILTARRARQLGADEGGEFAGKFDEAILEAIDEINEGKVTARPKNYYLDHIVSPEQEAIEKMEKALEEEHNAATE</sequence>
<evidence type="ECO:0000256" key="1">
    <source>
        <dbReference type="ARBA" id="ARBA00006711"/>
    </source>
</evidence>
<reference evidence="11" key="1">
    <citation type="submission" date="2020-10" db="EMBL/GenBank/DDBJ databases">
        <authorList>
            <person name="Gilroy R."/>
        </authorList>
    </citation>
    <scope>NUCLEOTIDE SEQUENCE</scope>
    <source>
        <strain evidence="11">4920</strain>
    </source>
</reference>
<gene>
    <name evidence="10 11" type="primary">rpoZ</name>
    <name evidence="11" type="ORF">IAC74_00325</name>
</gene>
<evidence type="ECO:0000256" key="6">
    <source>
        <dbReference type="ARBA" id="ARBA00022695"/>
    </source>
</evidence>
<dbReference type="HAMAP" id="MF_00366">
    <property type="entry name" value="RNApol_bact_RpoZ"/>
    <property type="match status" value="1"/>
</dbReference>
<dbReference type="InterPro" id="IPR003716">
    <property type="entry name" value="DNA-dir_RNA_pol_omega"/>
</dbReference>
<dbReference type="SMART" id="SM01409">
    <property type="entry name" value="RNA_pol_Rpb6"/>
    <property type="match status" value="1"/>
</dbReference>
<protein>
    <recommendedName>
        <fullName evidence="3 10">DNA-directed RNA polymerase subunit omega</fullName>
        <shortName evidence="10">RNAP omega subunit</shortName>
        <ecNumber evidence="2 10">2.7.7.6</ecNumber>
    </recommendedName>
    <alternativeName>
        <fullName evidence="10">RNA polymerase omega subunit</fullName>
    </alternativeName>
    <alternativeName>
        <fullName evidence="8 10">Transcriptase subunit omega</fullName>
    </alternativeName>
</protein>
<dbReference type="InterPro" id="IPR006110">
    <property type="entry name" value="Pol_omega/Rpo6/RPB6"/>
</dbReference>
<dbReference type="PANTHER" id="PTHR34476">
    <property type="entry name" value="DNA-DIRECTED RNA POLYMERASE SUBUNIT OMEGA"/>
    <property type="match status" value="1"/>
</dbReference>
<proteinExistence type="inferred from homology"/>